<keyword evidence="2" id="KW-1185">Reference proteome</keyword>
<dbReference type="STRING" id="883158.HMPREF9140_01297"/>
<dbReference type="InterPro" id="IPR008969">
    <property type="entry name" value="CarboxyPept-like_regulatory"/>
</dbReference>
<dbReference type="Proteomes" id="UP000016023">
    <property type="component" value="Unassembled WGS sequence"/>
</dbReference>
<dbReference type="RefSeq" id="WP_006952673.1">
    <property type="nucleotide sequence ID" value="NZ_JH594522.1"/>
</dbReference>
<dbReference type="AlphaFoldDB" id="H1Q309"/>
<gene>
    <name evidence="1" type="ORF">HMPREF9140_01297</name>
</gene>
<dbReference type="SUPFAM" id="SSF49464">
    <property type="entry name" value="Carboxypeptidase regulatory domain-like"/>
    <property type="match status" value="1"/>
</dbReference>
<name>H1Q309_9BACT</name>
<dbReference type="HOGENOM" id="CLU_1179375_0_0_10"/>
<evidence type="ECO:0008006" key="3">
    <source>
        <dbReference type="Google" id="ProtNLM"/>
    </source>
</evidence>
<accession>H1Q309</accession>
<reference evidence="1 2" key="1">
    <citation type="submission" date="2011-12" db="EMBL/GenBank/DDBJ databases">
        <title>The Genome Sequence of Prevotella micans F0438.</title>
        <authorList>
            <consortium name="The Broad Institute Genome Sequencing Platform"/>
            <person name="Earl A."/>
            <person name="Ward D."/>
            <person name="Feldgarden M."/>
            <person name="Gevers D."/>
            <person name="Izard J."/>
            <person name="Baranova O.V."/>
            <person name="Blanton J.M."/>
            <person name="Wade W.G."/>
            <person name="Dewhirst F.E."/>
            <person name="Young S.K."/>
            <person name="Zeng Q."/>
            <person name="Gargeya S."/>
            <person name="Fitzgerald M."/>
            <person name="Haas B."/>
            <person name="Abouelleil A."/>
            <person name="Alvarado L."/>
            <person name="Arachchi H.M."/>
            <person name="Berlin A."/>
            <person name="Chapman S.B."/>
            <person name="Gearin G."/>
            <person name="Goldberg J."/>
            <person name="Griggs A."/>
            <person name="Gujja S."/>
            <person name="Hansen M."/>
            <person name="Heiman D."/>
            <person name="Howarth C."/>
            <person name="Larimer J."/>
            <person name="Lui A."/>
            <person name="MacDonald P.J.P."/>
            <person name="McCowen C."/>
            <person name="Montmayeur A."/>
            <person name="Murphy C."/>
            <person name="Neiman D."/>
            <person name="Pearson M."/>
            <person name="Priest M."/>
            <person name="Roberts A."/>
            <person name="Saif S."/>
            <person name="Shea T."/>
            <person name="Sisk P."/>
            <person name="Stolte C."/>
            <person name="Sykes S."/>
            <person name="Wortman J."/>
            <person name="Nusbaum C."/>
            <person name="Birren B."/>
        </authorList>
    </citation>
    <scope>NUCLEOTIDE SEQUENCE [LARGE SCALE GENOMIC DNA]</scope>
    <source>
        <strain evidence="1 2">F0438</strain>
    </source>
</reference>
<dbReference type="eggNOG" id="COG0810">
    <property type="taxonomic scope" value="Bacteria"/>
</dbReference>
<sequence length="230" mass="25209">MNKGKDTCKTLKEIRRRIAEANGIDYSPTECSFKGECLGTCPACEQEIRFLEDKLAEKKRKGTRAKVAAVAAGICAVAMPQAVEAQTKTPMLGKVRITQNKADSINIYDLTTTKIGSVVVRGTVRDETNEPLIGATILLQGTQMGMATDLDGMFAVRVAPDAVLQFSFVGFQNKLVKVGELSNLQNVNISLTPSNDLLQGEIIITGFSRPDDMYRRKSSSRPRSHKAKRR</sequence>
<evidence type="ECO:0000313" key="2">
    <source>
        <dbReference type="Proteomes" id="UP000016023"/>
    </source>
</evidence>
<proteinExistence type="predicted"/>
<evidence type="ECO:0000313" key="1">
    <source>
        <dbReference type="EMBL" id="EHO69607.1"/>
    </source>
</evidence>
<dbReference type="EMBL" id="AGWK01000036">
    <property type="protein sequence ID" value="EHO69607.1"/>
    <property type="molecule type" value="Genomic_DNA"/>
</dbReference>
<organism evidence="1 2">
    <name type="scientific">Prevotella micans F0438</name>
    <dbReference type="NCBI Taxonomy" id="883158"/>
    <lineage>
        <taxon>Bacteria</taxon>
        <taxon>Pseudomonadati</taxon>
        <taxon>Bacteroidota</taxon>
        <taxon>Bacteroidia</taxon>
        <taxon>Bacteroidales</taxon>
        <taxon>Prevotellaceae</taxon>
        <taxon>Prevotella</taxon>
    </lineage>
</organism>
<comment type="caution">
    <text evidence="1">The sequence shown here is derived from an EMBL/GenBank/DDBJ whole genome shotgun (WGS) entry which is preliminary data.</text>
</comment>
<dbReference type="Pfam" id="PF13715">
    <property type="entry name" value="CarbopepD_reg_2"/>
    <property type="match status" value="1"/>
</dbReference>
<dbReference type="eggNOG" id="COG4771">
    <property type="taxonomic scope" value="Bacteria"/>
</dbReference>
<protein>
    <recommendedName>
        <fullName evidence="3">Membrane receptor RagA</fullName>
    </recommendedName>
</protein>
<dbReference type="PATRIC" id="fig|883158.3.peg.1301"/>
<dbReference type="Gene3D" id="2.60.40.1120">
    <property type="entry name" value="Carboxypeptidase-like, regulatory domain"/>
    <property type="match status" value="1"/>
</dbReference>